<name>A0ABR6VES5_9FIRM</name>
<dbReference type="EMBL" id="JACOGK010000001">
    <property type="protein sequence ID" value="MBC3535651.1"/>
    <property type="molecule type" value="Genomic_DNA"/>
</dbReference>
<sequence>MINTQIETAARLAIRDNPKKRVLPLSVEGKTYYIKRLISNGRNKLVKQGAHAAYLTEVYKIMEVNERLPLAPHIVLLTDDFFVMEACGKPLQRIVKEHDSTAEEAYYQAGVALSSLHQLGLHHGRPALRDISWDAEKHRITFLDWESEKTFFHVDARTLDLFLFIHSYFREGWDTTVYLDQAMAGYQTVAGSDERLADVLHFIDQHTLIFHICRSASSFGWIDVVSVSKAEDYLRTLIKNNSAS</sequence>
<gene>
    <name evidence="1" type="ORF">H8J70_00015</name>
</gene>
<dbReference type="Proteomes" id="UP000606870">
    <property type="component" value="Unassembled WGS sequence"/>
</dbReference>
<evidence type="ECO:0000313" key="2">
    <source>
        <dbReference type="Proteomes" id="UP000606870"/>
    </source>
</evidence>
<dbReference type="RefSeq" id="WP_186501714.1">
    <property type="nucleotide sequence ID" value="NZ_JACOGK010000001.1"/>
</dbReference>
<dbReference type="SUPFAM" id="SSF56112">
    <property type="entry name" value="Protein kinase-like (PK-like)"/>
    <property type="match status" value="1"/>
</dbReference>
<comment type="caution">
    <text evidence="1">The sequence shown here is derived from an EMBL/GenBank/DDBJ whole genome shotgun (WGS) entry which is preliminary data.</text>
</comment>
<evidence type="ECO:0008006" key="3">
    <source>
        <dbReference type="Google" id="ProtNLM"/>
    </source>
</evidence>
<evidence type="ECO:0000313" key="1">
    <source>
        <dbReference type="EMBL" id="MBC3535651.1"/>
    </source>
</evidence>
<accession>A0ABR6VES5</accession>
<keyword evidence="2" id="KW-1185">Reference proteome</keyword>
<reference evidence="1 2" key="1">
    <citation type="submission" date="2020-08" db="EMBL/GenBank/DDBJ databases">
        <authorList>
            <person name="Liu C."/>
            <person name="Sun Q."/>
        </authorList>
    </citation>
    <scope>NUCLEOTIDE SEQUENCE [LARGE SCALE GENOMIC DNA]</scope>
    <source>
        <strain evidence="1 2">NSJ-59</strain>
    </source>
</reference>
<dbReference type="InterPro" id="IPR011009">
    <property type="entry name" value="Kinase-like_dom_sf"/>
</dbReference>
<organism evidence="1 2">
    <name type="scientific">Megasphaera hominis</name>
    <dbReference type="NCBI Taxonomy" id="159836"/>
    <lineage>
        <taxon>Bacteria</taxon>
        <taxon>Bacillati</taxon>
        <taxon>Bacillota</taxon>
        <taxon>Negativicutes</taxon>
        <taxon>Veillonellales</taxon>
        <taxon>Veillonellaceae</taxon>
        <taxon>Megasphaera</taxon>
    </lineage>
</organism>
<proteinExistence type="predicted"/>
<protein>
    <recommendedName>
        <fullName evidence="3">Serine/threonine protein phosphatase</fullName>
    </recommendedName>
</protein>